<dbReference type="EMBL" id="ML170217">
    <property type="protein sequence ID" value="TDL17766.1"/>
    <property type="molecule type" value="Genomic_DNA"/>
</dbReference>
<feature type="compositionally biased region" description="Polar residues" evidence="1">
    <location>
        <begin position="400"/>
        <end position="420"/>
    </location>
</feature>
<evidence type="ECO:0000313" key="2">
    <source>
        <dbReference type="EMBL" id="TDL17766.1"/>
    </source>
</evidence>
<feature type="region of interest" description="Disordered" evidence="1">
    <location>
        <begin position="386"/>
        <end position="445"/>
    </location>
</feature>
<feature type="compositionally biased region" description="Acidic residues" evidence="1">
    <location>
        <begin position="421"/>
        <end position="430"/>
    </location>
</feature>
<evidence type="ECO:0000313" key="3">
    <source>
        <dbReference type="Proteomes" id="UP000294933"/>
    </source>
</evidence>
<sequence length="469" mass="52415">MSESLKTVIEWAMKRRDVLILAKFSRNEEDPDWGPYLMIPEAKLPLIEPFGGNKAGFLVHAMICALGVWGFLEKLKRINPDEWEASKNSDAVSSGSVYRFKADLDESAIIPGTELEPSDSTNSSTYSVLSTEEVYHSLPGTSIATLNGDQASKDSFRPAVQTRDGNKCVLSNVDEDRCKAAHLIKSVNTHYAMDQIVLKRHQLGGEDANFWATVKGPFDVRVGLFLSFAIRNELRQSCLGTYRVPNFGMKSLTEAADDIHIRSSHSEPPDQNPKTALTEAALRQFSKTQVAPAEWAGTKSSVYLVPFDQTAREYAAHRSGMLKMSFEPCPIRVPRDAKAAADWPPNLCFDWAWGGRILKAFGSYEAREYAKRSPLATLVNELRRKRKREEPAEDERPTKRWNNSNSQATVEGTDDPTNSDIPEEQFDEADGNAKDELDSDEALGRNVQEVTLSRVQANKTFNKVQHLRG</sequence>
<dbReference type="VEuPathDB" id="FungiDB:BD410DRAFT_831354"/>
<reference evidence="2 3" key="1">
    <citation type="submission" date="2018-06" db="EMBL/GenBank/DDBJ databases">
        <title>A transcriptomic atlas of mushroom development highlights an independent origin of complex multicellularity.</title>
        <authorList>
            <consortium name="DOE Joint Genome Institute"/>
            <person name="Krizsan K."/>
            <person name="Almasi E."/>
            <person name="Merenyi Z."/>
            <person name="Sahu N."/>
            <person name="Viragh M."/>
            <person name="Koszo T."/>
            <person name="Mondo S."/>
            <person name="Kiss B."/>
            <person name="Balint B."/>
            <person name="Kues U."/>
            <person name="Barry K."/>
            <person name="Hegedus J.C."/>
            <person name="Henrissat B."/>
            <person name="Johnson J."/>
            <person name="Lipzen A."/>
            <person name="Ohm R."/>
            <person name="Nagy I."/>
            <person name="Pangilinan J."/>
            <person name="Yan J."/>
            <person name="Xiong Y."/>
            <person name="Grigoriev I.V."/>
            <person name="Hibbett D.S."/>
            <person name="Nagy L.G."/>
        </authorList>
    </citation>
    <scope>NUCLEOTIDE SEQUENCE [LARGE SCALE GENOMIC DNA]</scope>
    <source>
        <strain evidence="2 3">SZMC22713</strain>
    </source>
</reference>
<feature type="compositionally biased region" description="Basic and acidic residues" evidence="1">
    <location>
        <begin position="388"/>
        <end position="398"/>
    </location>
</feature>
<protein>
    <submittedName>
        <fullName evidence="2">Uncharacterized protein</fullName>
    </submittedName>
</protein>
<organism evidence="2 3">
    <name type="scientific">Rickenella mellea</name>
    <dbReference type="NCBI Taxonomy" id="50990"/>
    <lineage>
        <taxon>Eukaryota</taxon>
        <taxon>Fungi</taxon>
        <taxon>Dikarya</taxon>
        <taxon>Basidiomycota</taxon>
        <taxon>Agaricomycotina</taxon>
        <taxon>Agaricomycetes</taxon>
        <taxon>Hymenochaetales</taxon>
        <taxon>Rickenellaceae</taxon>
        <taxon>Rickenella</taxon>
    </lineage>
</organism>
<keyword evidence="3" id="KW-1185">Reference proteome</keyword>
<dbReference type="AlphaFoldDB" id="A0A4Y7PRW1"/>
<proteinExistence type="predicted"/>
<accession>A0A4Y7PRW1</accession>
<name>A0A4Y7PRW1_9AGAM</name>
<dbReference type="Proteomes" id="UP000294933">
    <property type="component" value="Unassembled WGS sequence"/>
</dbReference>
<gene>
    <name evidence="2" type="ORF">BD410DRAFT_831354</name>
</gene>
<evidence type="ECO:0000256" key="1">
    <source>
        <dbReference type="SAM" id="MobiDB-lite"/>
    </source>
</evidence>